<sequence length="340" mass="36876">MAPREPDDGVRTMSQVARLYHVHGKRQREIADRLGMSQARVSRLLQQAEQRGLVHTVLVPPEGLHPELEEGLELAYGLVEAHVVGLPSADDPGLALAGAAARYLAGASLDGATIGYTSWSSTLRSMVRQMDRIPRSPVKRVVETLGDLGPPILQHEAARATQRLAGLIDAEPVFLRAPGVFSRRDLRDAALQDSHVREALEQLNELDVVFLGVGPADFHGPLQEGANFFTASQLAQVRKAGAVGQLNQRFLDAQGQPLTTDLDDLVIGITLDQLRSARRRIVVTGGLSKHQALLAALRGRWVDVLLTDVTTARFLLQRASGDVVAEAREVISALPEEAPR</sequence>
<protein>
    <submittedName>
        <fullName evidence="7">DNA-binding transcriptional regulator LsrR (DeoR family)</fullName>
    </submittedName>
</protein>
<dbReference type="GO" id="GO:0030246">
    <property type="term" value="F:carbohydrate binding"/>
    <property type="evidence" value="ECO:0007669"/>
    <property type="project" value="InterPro"/>
</dbReference>
<dbReference type="InterPro" id="IPR051054">
    <property type="entry name" value="SorC_transcr_regulators"/>
</dbReference>
<reference evidence="7 8" key="1">
    <citation type="submission" date="2017-10" db="EMBL/GenBank/DDBJ databases">
        <title>Sequencing the genomes of 1000 actinobacteria strains.</title>
        <authorList>
            <person name="Klenk H.-P."/>
        </authorList>
    </citation>
    <scope>NUCLEOTIDE SEQUENCE [LARGE SCALE GENOMIC DNA]</scope>
    <source>
        <strain evidence="7 8">DSM 21838</strain>
    </source>
</reference>
<dbReference type="Proteomes" id="UP000222106">
    <property type="component" value="Unassembled WGS sequence"/>
</dbReference>
<dbReference type="SUPFAM" id="SSF100950">
    <property type="entry name" value="NagB/RpiA/CoA transferase-like"/>
    <property type="match status" value="1"/>
</dbReference>
<organism evidence="7 8">
    <name type="scientific">Georgenia soli</name>
    <dbReference type="NCBI Taxonomy" id="638953"/>
    <lineage>
        <taxon>Bacteria</taxon>
        <taxon>Bacillati</taxon>
        <taxon>Actinomycetota</taxon>
        <taxon>Actinomycetes</taxon>
        <taxon>Micrococcales</taxon>
        <taxon>Bogoriellaceae</taxon>
        <taxon>Georgenia</taxon>
    </lineage>
</organism>
<comment type="caution">
    <text evidence="7">The sequence shown here is derived from an EMBL/GenBank/DDBJ whole genome shotgun (WGS) entry which is preliminary data.</text>
</comment>
<dbReference type="SUPFAM" id="SSF46785">
    <property type="entry name" value="Winged helix' DNA-binding domain"/>
    <property type="match status" value="1"/>
</dbReference>
<dbReference type="Gene3D" id="3.40.50.1360">
    <property type="match status" value="1"/>
</dbReference>
<keyword evidence="2" id="KW-0805">Transcription regulation</keyword>
<dbReference type="GO" id="GO:0003677">
    <property type="term" value="F:DNA binding"/>
    <property type="evidence" value="ECO:0007669"/>
    <property type="project" value="UniProtKB-KW"/>
</dbReference>
<keyword evidence="8" id="KW-1185">Reference proteome</keyword>
<dbReference type="InterPro" id="IPR007324">
    <property type="entry name" value="Sugar-bd_dom_put"/>
</dbReference>
<evidence type="ECO:0000256" key="4">
    <source>
        <dbReference type="ARBA" id="ARBA00023163"/>
    </source>
</evidence>
<dbReference type="InterPro" id="IPR036390">
    <property type="entry name" value="WH_DNA-bd_sf"/>
</dbReference>
<dbReference type="InterPro" id="IPR037171">
    <property type="entry name" value="NagB/RpiA_transferase-like"/>
</dbReference>
<dbReference type="Pfam" id="PF04198">
    <property type="entry name" value="Sugar-bind"/>
    <property type="match status" value="1"/>
</dbReference>
<evidence type="ECO:0000259" key="6">
    <source>
        <dbReference type="Pfam" id="PF12802"/>
    </source>
</evidence>
<evidence type="ECO:0000256" key="3">
    <source>
        <dbReference type="ARBA" id="ARBA00023125"/>
    </source>
</evidence>
<dbReference type="AlphaFoldDB" id="A0A2A9F0Q8"/>
<dbReference type="InterPro" id="IPR000835">
    <property type="entry name" value="HTH_MarR-typ"/>
</dbReference>
<dbReference type="EMBL" id="PDJI01000003">
    <property type="protein sequence ID" value="PFG44884.1"/>
    <property type="molecule type" value="Genomic_DNA"/>
</dbReference>
<evidence type="ECO:0000259" key="5">
    <source>
        <dbReference type="Pfam" id="PF04198"/>
    </source>
</evidence>
<proteinExistence type="inferred from homology"/>
<comment type="similarity">
    <text evidence="1">Belongs to the SorC transcriptional regulatory family.</text>
</comment>
<evidence type="ECO:0000313" key="8">
    <source>
        <dbReference type="Proteomes" id="UP000222106"/>
    </source>
</evidence>
<dbReference type="PANTHER" id="PTHR34294:SF1">
    <property type="entry name" value="TRANSCRIPTIONAL REGULATOR LSRR"/>
    <property type="match status" value="1"/>
</dbReference>
<evidence type="ECO:0000256" key="2">
    <source>
        <dbReference type="ARBA" id="ARBA00023015"/>
    </source>
</evidence>
<dbReference type="InterPro" id="IPR036388">
    <property type="entry name" value="WH-like_DNA-bd_sf"/>
</dbReference>
<gene>
    <name evidence="7" type="ORF">ATJ97_0157</name>
</gene>
<accession>A0A2A9F0Q8</accession>
<name>A0A2A9F0Q8_9MICO</name>
<keyword evidence="3 7" id="KW-0238">DNA-binding</keyword>
<evidence type="ECO:0000256" key="1">
    <source>
        <dbReference type="ARBA" id="ARBA00010466"/>
    </source>
</evidence>
<dbReference type="OrthoDB" id="186585at2"/>
<dbReference type="Pfam" id="PF12802">
    <property type="entry name" value="MarR_2"/>
    <property type="match status" value="1"/>
</dbReference>
<feature type="domain" description="HTH marR-type" evidence="6">
    <location>
        <begin position="19"/>
        <end position="57"/>
    </location>
</feature>
<feature type="domain" description="Sugar-binding" evidence="5">
    <location>
        <begin position="67"/>
        <end position="316"/>
    </location>
</feature>
<dbReference type="PANTHER" id="PTHR34294">
    <property type="entry name" value="TRANSCRIPTIONAL REGULATOR-RELATED"/>
    <property type="match status" value="1"/>
</dbReference>
<evidence type="ECO:0000313" key="7">
    <source>
        <dbReference type="EMBL" id="PFG44884.1"/>
    </source>
</evidence>
<keyword evidence="4" id="KW-0804">Transcription</keyword>
<dbReference type="GO" id="GO:0003700">
    <property type="term" value="F:DNA-binding transcription factor activity"/>
    <property type="evidence" value="ECO:0007669"/>
    <property type="project" value="InterPro"/>
</dbReference>
<dbReference type="Gene3D" id="1.10.10.10">
    <property type="entry name" value="Winged helix-like DNA-binding domain superfamily/Winged helix DNA-binding domain"/>
    <property type="match status" value="1"/>
</dbReference>